<evidence type="ECO:0000259" key="4">
    <source>
        <dbReference type="Pfam" id="PF08125"/>
    </source>
</evidence>
<evidence type="ECO:0000256" key="1">
    <source>
        <dbReference type="ARBA" id="ARBA00023002"/>
    </source>
</evidence>
<dbReference type="PATRIC" id="fig|520767.4.peg.200"/>
<dbReference type="PANTHER" id="PTHR43362:SF1">
    <property type="entry name" value="MANNITOL DEHYDROGENASE 2-RELATED"/>
    <property type="match status" value="1"/>
</dbReference>
<organism evidence="5 6">
    <name type="scientific">Thermovenabulum gondwanense</name>
    <dbReference type="NCBI Taxonomy" id="520767"/>
    <lineage>
        <taxon>Bacteria</taxon>
        <taxon>Bacillati</taxon>
        <taxon>Bacillota</taxon>
        <taxon>Clostridia</taxon>
        <taxon>Thermosediminibacterales</taxon>
        <taxon>Thermosediminibacteraceae</taxon>
        <taxon>Thermovenabulum</taxon>
    </lineage>
</organism>
<dbReference type="AlphaFoldDB" id="A0A162N1W8"/>
<reference evidence="5 6" key="1">
    <citation type="submission" date="2015-12" db="EMBL/GenBank/DDBJ databases">
        <title>Draft genome of Thermovenabulum gondwanense isolated from a red thermophilic microbial mat colonisisng an outflow channel of a bore well.</title>
        <authorList>
            <person name="Patel B.K."/>
        </authorList>
    </citation>
    <scope>NUCLEOTIDE SEQUENCE [LARGE SCALE GENOMIC DNA]</scope>
    <source>
        <strain evidence="5 6">R270</strain>
    </source>
</reference>
<dbReference type="Pfam" id="PF08125">
    <property type="entry name" value="Mannitol_dh_C"/>
    <property type="match status" value="1"/>
</dbReference>
<evidence type="ECO:0000256" key="2">
    <source>
        <dbReference type="ARBA" id="ARBA00048615"/>
    </source>
</evidence>
<dbReference type="PANTHER" id="PTHR43362">
    <property type="entry name" value="MANNITOL DEHYDROGENASE DSF1-RELATED"/>
    <property type="match status" value="1"/>
</dbReference>
<accession>A0A162N1W8</accession>
<name>A0A162N1W8_9FIRM</name>
<dbReference type="InterPro" id="IPR013131">
    <property type="entry name" value="Mannitol_DH_N"/>
</dbReference>
<dbReference type="Gene3D" id="1.10.1040.10">
    <property type="entry name" value="N-(1-d-carboxylethyl)-l-norvaline Dehydrogenase, domain 2"/>
    <property type="match status" value="1"/>
</dbReference>
<evidence type="ECO:0000313" key="5">
    <source>
        <dbReference type="EMBL" id="KYO68682.1"/>
    </source>
</evidence>
<dbReference type="GO" id="GO:0008926">
    <property type="term" value="F:mannitol-1-phosphate 5-dehydrogenase activity"/>
    <property type="evidence" value="ECO:0007669"/>
    <property type="project" value="UniProtKB-EC"/>
</dbReference>
<comment type="catalytic activity">
    <reaction evidence="2">
        <text>D-mannitol 1-phosphate + NAD(+) = beta-D-fructose 6-phosphate + NADH + H(+)</text>
        <dbReference type="Rhea" id="RHEA:19661"/>
        <dbReference type="ChEBI" id="CHEBI:15378"/>
        <dbReference type="ChEBI" id="CHEBI:57540"/>
        <dbReference type="ChEBI" id="CHEBI:57634"/>
        <dbReference type="ChEBI" id="CHEBI:57945"/>
        <dbReference type="ChEBI" id="CHEBI:61381"/>
        <dbReference type="EC" id="1.1.1.17"/>
    </reaction>
</comment>
<dbReference type="SUPFAM" id="SSF48179">
    <property type="entry name" value="6-phosphogluconate dehydrogenase C-terminal domain-like"/>
    <property type="match status" value="1"/>
</dbReference>
<keyword evidence="1 5" id="KW-0560">Oxidoreductase</keyword>
<dbReference type="InterPro" id="IPR050988">
    <property type="entry name" value="Mannitol_DH/Oxidoreductase"/>
</dbReference>
<feature type="domain" description="Mannitol dehydrogenase C-terminal" evidence="4">
    <location>
        <begin position="315"/>
        <end position="514"/>
    </location>
</feature>
<dbReference type="EMBL" id="LOHZ01000015">
    <property type="protein sequence ID" value="KYO68682.1"/>
    <property type="molecule type" value="Genomic_DNA"/>
</dbReference>
<dbReference type="Pfam" id="PF01232">
    <property type="entry name" value="Mannitol_dh"/>
    <property type="match status" value="1"/>
</dbReference>
<dbReference type="STRING" id="520767.ATZ99_01910"/>
<sequence length="538" mass="61273">MRLSLDSLKKREIWEEKGYKLPQFDVQKVRENTLKEPVWIHFGAGNIFRAFLASLQQNLLNKGLSDKGIIACAPYDDEVIKKVYLPYENLSILVTLKEDGKIEKSVIASIVSALSVKENMDEIERIFISPSLQIASFTITEKGYALKNAKGEYFQDVLGDIENFPEKPKSVMGTIAYLCYKRYLAGELPIALVSMDNIAHNGTKLHEAVKFFAEKWMEKGKIEKGFIDYLCDSKTVSFPWSMIDKITPRPSEKVMDLLKADGLEDIEIYKTSKNTYVSCFVNAEPTEYLVIEDNFPNGRPPLEEVGVFFTDRETVEKAEKMKVCTCLNPLHTVLAIFGCLLNYSFIYEEMQDENLKILVEKIGYEEGLPTVIDPGIINPGDFIKEVIEKRLPNPFVPDTPQRIACDTSQKIPVRFGETLKAYVRLNKDLKSLTYIPLFFAGWLRYLMGIDDEGKEFIPSPDPMLTELQRHMKKISLGEKGPFTEILQPILSDEKIFGINLYDYGMASKVEQIFEKLVSGVGAVRRTLKEFTELEGNDQ</sequence>
<dbReference type="InterPro" id="IPR008927">
    <property type="entry name" value="6-PGluconate_DH-like_C_sf"/>
</dbReference>
<dbReference type="SUPFAM" id="SSF51735">
    <property type="entry name" value="NAD(P)-binding Rossmann-fold domains"/>
    <property type="match status" value="1"/>
</dbReference>
<dbReference type="OrthoDB" id="271711at2"/>
<dbReference type="RefSeq" id="WP_068747375.1">
    <property type="nucleotide sequence ID" value="NZ_LOHZ01000015.1"/>
</dbReference>
<dbReference type="Proteomes" id="UP000075737">
    <property type="component" value="Unassembled WGS sequence"/>
</dbReference>
<comment type="caution">
    <text evidence="5">The sequence shown here is derived from an EMBL/GenBank/DDBJ whole genome shotgun (WGS) entry which is preliminary data.</text>
</comment>
<dbReference type="InterPro" id="IPR013118">
    <property type="entry name" value="Mannitol_DH_C"/>
</dbReference>
<evidence type="ECO:0000313" key="6">
    <source>
        <dbReference type="Proteomes" id="UP000075737"/>
    </source>
</evidence>
<dbReference type="InterPro" id="IPR013328">
    <property type="entry name" value="6PGD_dom2"/>
</dbReference>
<proteinExistence type="predicted"/>
<feature type="domain" description="Mannitol dehydrogenase N-terminal" evidence="3">
    <location>
        <begin position="40"/>
        <end position="303"/>
    </location>
</feature>
<dbReference type="EC" id="1.1.1.-" evidence="5"/>
<keyword evidence="6" id="KW-1185">Reference proteome</keyword>
<dbReference type="InterPro" id="IPR036291">
    <property type="entry name" value="NAD(P)-bd_dom_sf"/>
</dbReference>
<evidence type="ECO:0000259" key="3">
    <source>
        <dbReference type="Pfam" id="PF01232"/>
    </source>
</evidence>
<gene>
    <name evidence="5" type="primary">por</name>
    <name evidence="5" type="ORF">ATZ99_01910</name>
</gene>
<protein>
    <submittedName>
        <fullName evidence="5">Polyol:NADP oxidoreductase</fullName>
        <ecNumber evidence="5">1.1.1.-</ecNumber>
    </submittedName>
</protein>
<dbReference type="Gene3D" id="3.40.50.720">
    <property type="entry name" value="NAD(P)-binding Rossmann-like Domain"/>
    <property type="match status" value="1"/>
</dbReference>